<dbReference type="AlphaFoldDB" id="A0A914XD32"/>
<protein>
    <submittedName>
        <fullName evidence="6">RING-type domain-containing protein</fullName>
    </submittedName>
</protein>
<accession>A0A914XD32</accession>
<proteinExistence type="predicted"/>
<keyword evidence="2" id="KW-0862">Zinc</keyword>
<evidence type="ECO:0000259" key="4">
    <source>
        <dbReference type="PROSITE" id="PS50089"/>
    </source>
</evidence>
<dbReference type="InterPro" id="IPR013083">
    <property type="entry name" value="Znf_RING/FYVE/PHD"/>
</dbReference>
<dbReference type="PANTHER" id="PTHR17550:SF4">
    <property type="entry name" value="E3 UBIQUITIN-PROTEIN LIGASE TTC3"/>
    <property type="match status" value="1"/>
</dbReference>
<dbReference type="Pfam" id="PF13639">
    <property type="entry name" value="zf-RING_2"/>
    <property type="match status" value="1"/>
</dbReference>
<dbReference type="Gene3D" id="3.30.40.10">
    <property type="entry name" value="Zinc/RING finger domain, C3HC4 (zinc finger)"/>
    <property type="match status" value="1"/>
</dbReference>
<dbReference type="InterPro" id="IPR001841">
    <property type="entry name" value="Znf_RING"/>
</dbReference>
<evidence type="ECO:0000256" key="3">
    <source>
        <dbReference type="PROSITE-ProRule" id="PRU00175"/>
    </source>
</evidence>
<evidence type="ECO:0000313" key="6">
    <source>
        <dbReference type="WBParaSite" id="PSAMB.scaffold74size85960.g1647.t1"/>
    </source>
</evidence>
<keyword evidence="5" id="KW-1185">Reference proteome</keyword>
<feature type="domain" description="RING-type" evidence="4">
    <location>
        <begin position="92"/>
        <end position="134"/>
    </location>
</feature>
<dbReference type="PROSITE" id="PS50089">
    <property type="entry name" value="ZF_RING_2"/>
    <property type="match status" value="1"/>
</dbReference>
<organism evidence="5 6">
    <name type="scientific">Plectus sambesii</name>
    <dbReference type="NCBI Taxonomy" id="2011161"/>
    <lineage>
        <taxon>Eukaryota</taxon>
        <taxon>Metazoa</taxon>
        <taxon>Ecdysozoa</taxon>
        <taxon>Nematoda</taxon>
        <taxon>Chromadorea</taxon>
        <taxon>Plectida</taxon>
        <taxon>Plectina</taxon>
        <taxon>Plectoidea</taxon>
        <taxon>Plectidae</taxon>
        <taxon>Plectus</taxon>
    </lineage>
</organism>
<evidence type="ECO:0000313" key="5">
    <source>
        <dbReference type="Proteomes" id="UP000887566"/>
    </source>
</evidence>
<evidence type="ECO:0000256" key="2">
    <source>
        <dbReference type="ARBA" id="ARBA00022833"/>
    </source>
</evidence>
<dbReference type="SMART" id="SM00184">
    <property type="entry name" value="RING"/>
    <property type="match status" value="1"/>
</dbReference>
<evidence type="ECO:0000256" key="1">
    <source>
        <dbReference type="ARBA" id="ARBA00022771"/>
    </source>
</evidence>
<keyword evidence="1 3" id="KW-0479">Metal-binding</keyword>
<keyword evidence="1 3" id="KW-0863">Zinc-finger</keyword>
<dbReference type="SUPFAM" id="SSF57850">
    <property type="entry name" value="RING/U-box"/>
    <property type="match status" value="1"/>
</dbReference>
<dbReference type="GO" id="GO:0008270">
    <property type="term" value="F:zinc ion binding"/>
    <property type="evidence" value="ECO:0007669"/>
    <property type="project" value="UniProtKB-KW"/>
</dbReference>
<name>A0A914XD32_9BILA</name>
<dbReference type="WBParaSite" id="PSAMB.scaffold74size85960.g1647.t1">
    <property type="protein sequence ID" value="PSAMB.scaffold74size85960.g1647.t1"/>
    <property type="gene ID" value="PSAMB.scaffold74size85960.g1647"/>
</dbReference>
<reference evidence="6" key="1">
    <citation type="submission" date="2022-11" db="UniProtKB">
        <authorList>
            <consortium name="WormBaseParasite"/>
        </authorList>
    </citation>
    <scope>IDENTIFICATION</scope>
</reference>
<dbReference type="PANTHER" id="PTHR17550">
    <property type="entry name" value="E3 UBIQUITIN-PROTEIN LIGASE TTC3"/>
    <property type="match status" value="1"/>
</dbReference>
<sequence>MDPRARLSPYNRLLVRLQRDRHGFDSEVLNEILREIRSSLGGTFDGVTTELVYNQVLAHLSVADHAASSRAVKREPAAAASQGNEDEEGELCCVCQWPMRPGVEAVTRMKCNHEFHQECIREWLNANASCPLCKHHTLMPDEYPELG</sequence>
<dbReference type="Proteomes" id="UP000887566">
    <property type="component" value="Unplaced"/>
</dbReference>